<dbReference type="InterPro" id="IPR003439">
    <property type="entry name" value="ABC_transporter-like_ATP-bd"/>
</dbReference>
<dbReference type="GO" id="GO:0022857">
    <property type="term" value="F:transmembrane transporter activity"/>
    <property type="evidence" value="ECO:0007669"/>
    <property type="project" value="UniProtKB-ARBA"/>
</dbReference>
<gene>
    <name evidence="6" type="ORF">DSAG12_01085</name>
</gene>
<dbReference type="InterPro" id="IPR027417">
    <property type="entry name" value="P-loop_NTPase"/>
</dbReference>
<reference evidence="6 7" key="2">
    <citation type="journal article" date="2024" name="Int. J. Syst. Evol. Microbiol.">
        <title>Promethearchaeum syntrophicum gen. nov., sp. nov., an anaerobic, obligately syntrophic archaeon, the first isolate of the lineage 'Asgard' archaea, and proposal of the new archaeal phylum Promethearchaeota phyl. nov. and kingdom Promethearchaeati regn. nov.</title>
        <authorList>
            <person name="Imachi H."/>
            <person name="Nobu M.K."/>
            <person name="Kato S."/>
            <person name="Takaki Y."/>
            <person name="Miyazaki M."/>
            <person name="Miyata M."/>
            <person name="Ogawara M."/>
            <person name="Saito Y."/>
            <person name="Sakai S."/>
            <person name="Tahara Y.O."/>
            <person name="Takano Y."/>
            <person name="Tasumi E."/>
            <person name="Uematsu K."/>
            <person name="Yoshimura T."/>
            <person name="Itoh T."/>
            <person name="Ohkuma M."/>
            <person name="Takai K."/>
        </authorList>
    </citation>
    <scope>NUCLEOTIDE SEQUENCE [LARGE SCALE GENOMIC DNA]</scope>
    <source>
        <strain evidence="6 7">MK-D1</strain>
    </source>
</reference>
<accession>A0A5B9D933</accession>
<dbReference type="RefSeq" id="WP_147665203.1">
    <property type="nucleotide sequence ID" value="NZ_CP042905.2"/>
</dbReference>
<evidence type="ECO:0000313" key="6">
    <source>
        <dbReference type="EMBL" id="QEE15260.1"/>
    </source>
</evidence>
<evidence type="ECO:0000259" key="5">
    <source>
        <dbReference type="PROSITE" id="PS50893"/>
    </source>
</evidence>
<dbReference type="PANTHER" id="PTHR42798:SF6">
    <property type="entry name" value="CELL DIVISION ATP-BINDING PROTEIN FTSE"/>
    <property type="match status" value="1"/>
</dbReference>
<dbReference type="GO" id="GO:0005524">
    <property type="term" value="F:ATP binding"/>
    <property type="evidence" value="ECO:0007669"/>
    <property type="project" value="UniProtKB-KW"/>
</dbReference>
<reference evidence="6 7" key="1">
    <citation type="journal article" date="2020" name="Nature">
        <title>Isolation of an archaeon at the prokaryote-eukaryote interface.</title>
        <authorList>
            <person name="Imachi H."/>
            <person name="Nobu M.K."/>
            <person name="Nakahara N."/>
            <person name="Morono Y."/>
            <person name="Ogawara M."/>
            <person name="Takaki Y."/>
            <person name="Takano Y."/>
            <person name="Uematsu K."/>
            <person name="Ikuta T."/>
            <person name="Ito M."/>
            <person name="Matsui Y."/>
            <person name="Miyazaki M."/>
            <person name="Murata K."/>
            <person name="Saito Y."/>
            <person name="Sakai S."/>
            <person name="Song C."/>
            <person name="Tasumi E."/>
            <person name="Yamanaka Y."/>
            <person name="Yamaguchi T."/>
            <person name="Kamagata Y."/>
            <person name="Tamaki H."/>
            <person name="Takai K."/>
        </authorList>
    </citation>
    <scope>NUCLEOTIDE SEQUENCE [LARGE SCALE GENOMIC DNA]</scope>
    <source>
        <strain evidence="6 7">MK-D1</strain>
    </source>
</reference>
<keyword evidence="4 6" id="KW-0067">ATP-binding</keyword>
<dbReference type="InterPro" id="IPR017871">
    <property type="entry name" value="ABC_transporter-like_CS"/>
</dbReference>
<feature type="domain" description="ABC transporter" evidence="5">
    <location>
        <begin position="43"/>
        <end position="276"/>
    </location>
</feature>
<evidence type="ECO:0000256" key="3">
    <source>
        <dbReference type="ARBA" id="ARBA00022741"/>
    </source>
</evidence>
<dbReference type="Proteomes" id="UP000321408">
    <property type="component" value="Chromosome"/>
</dbReference>
<evidence type="ECO:0000256" key="2">
    <source>
        <dbReference type="ARBA" id="ARBA00022448"/>
    </source>
</evidence>
<dbReference type="GeneID" id="41329082"/>
<dbReference type="PANTHER" id="PTHR42798">
    <property type="entry name" value="LIPOPROTEIN-RELEASING SYSTEM ATP-BINDING PROTEIN LOLD"/>
    <property type="match status" value="1"/>
</dbReference>
<dbReference type="InterPro" id="IPR003593">
    <property type="entry name" value="AAA+_ATPase"/>
</dbReference>
<evidence type="ECO:0000313" key="7">
    <source>
        <dbReference type="Proteomes" id="UP000321408"/>
    </source>
</evidence>
<comment type="similarity">
    <text evidence="1">Belongs to the ABC transporter superfamily.</text>
</comment>
<dbReference type="PROSITE" id="PS50893">
    <property type="entry name" value="ABC_TRANSPORTER_2"/>
    <property type="match status" value="1"/>
</dbReference>
<name>A0A5B9D933_9ARCH</name>
<keyword evidence="3" id="KW-0547">Nucleotide-binding</keyword>
<dbReference type="FunFam" id="3.40.50.300:FF:000032">
    <property type="entry name" value="Export ABC transporter ATP-binding protein"/>
    <property type="match status" value="1"/>
</dbReference>
<dbReference type="Gene3D" id="3.40.50.300">
    <property type="entry name" value="P-loop containing nucleotide triphosphate hydrolases"/>
    <property type="match status" value="1"/>
</dbReference>
<evidence type="ECO:0000256" key="4">
    <source>
        <dbReference type="ARBA" id="ARBA00022840"/>
    </source>
</evidence>
<dbReference type="CDD" id="cd03255">
    <property type="entry name" value="ABC_MJ0796_LolCDE_FtsE"/>
    <property type="match status" value="1"/>
</dbReference>
<dbReference type="GO" id="GO:0098796">
    <property type="term" value="C:membrane protein complex"/>
    <property type="evidence" value="ECO:0007669"/>
    <property type="project" value="UniProtKB-ARBA"/>
</dbReference>
<evidence type="ECO:0000256" key="1">
    <source>
        <dbReference type="ARBA" id="ARBA00005417"/>
    </source>
</evidence>
<dbReference type="InterPro" id="IPR017911">
    <property type="entry name" value="MacB-like_ATP-bd"/>
</dbReference>
<dbReference type="PROSITE" id="PS00211">
    <property type="entry name" value="ABC_TRANSPORTER_1"/>
    <property type="match status" value="1"/>
</dbReference>
<sequence>MTTKKKGYETSIWKGILRSPEKILDSTKGFNQLGEKIPPKSIISISNVKKIYKLGDVKVNALDGVSFDIFEGEIVFVLGPSGSGKTTLLNLIGGIDSISEGEIIVCDDTLRALSAKQLTKYRKKRLAFVFQFYSLIPTLTVVENVELTMELMKFPQKTIRKEAKKFIEMVGLTDRQNNFPSQLSGGERQRVAIARALAKDPDILLVDEPTGQLDQDSGVKIVDLIRTIAKAQNKTVLLVTHDIEIHKFADRVIKLRSGKIISDQYLEGGVPVESNL</sequence>
<proteinExistence type="inferred from homology"/>
<protein>
    <submittedName>
        <fullName evidence="6">ABC transporter ATP-binding protein</fullName>
    </submittedName>
</protein>
<keyword evidence="2" id="KW-0813">Transport</keyword>
<dbReference type="OrthoDB" id="31298at2157"/>
<dbReference type="Pfam" id="PF00005">
    <property type="entry name" value="ABC_tran"/>
    <property type="match status" value="1"/>
</dbReference>
<dbReference type="SMART" id="SM00382">
    <property type="entry name" value="AAA"/>
    <property type="match status" value="1"/>
</dbReference>
<keyword evidence="7" id="KW-1185">Reference proteome</keyword>
<dbReference type="KEGG" id="psyt:DSAG12_01085"/>
<dbReference type="GO" id="GO:0016887">
    <property type="term" value="F:ATP hydrolysis activity"/>
    <property type="evidence" value="ECO:0007669"/>
    <property type="project" value="InterPro"/>
</dbReference>
<dbReference type="SUPFAM" id="SSF52540">
    <property type="entry name" value="P-loop containing nucleoside triphosphate hydrolases"/>
    <property type="match status" value="1"/>
</dbReference>
<organism evidence="6 7">
    <name type="scientific">Promethearchaeum syntrophicum</name>
    <dbReference type="NCBI Taxonomy" id="2594042"/>
    <lineage>
        <taxon>Archaea</taxon>
        <taxon>Promethearchaeati</taxon>
        <taxon>Promethearchaeota</taxon>
        <taxon>Promethearchaeia</taxon>
        <taxon>Promethearchaeales</taxon>
        <taxon>Promethearchaeaceae</taxon>
        <taxon>Promethearchaeum</taxon>
    </lineage>
</organism>
<dbReference type="AlphaFoldDB" id="A0A5B9D933"/>
<dbReference type="EMBL" id="CP042905">
    <property type="protein sequence ID" value="QEE15260.1"/>
    <property type="molecule type" value="Genomic_DNA"/>
</dbReference>